<organism evidence="3 4">
    <name type="scientific">Campylobacter lanienae NCTC 13004</name>
    <dbReference type="NCBI Taxonomy" id="1031753"/>
    <lineage>
        <taxon>Bacteria</taxon>
        <taxon>Pseudomonadati</taxon>
        <taxon>Campylobacterota</taxon>
        <taxon>Epsilonproteobacteria</taxon>
        <taxon>Campylobacterales</taxon>
        <taxon>Campylobacteraceae</taxon>
        <taxon>Campylobacter</taxon>
    </lineage>
</organism>
<reference evidence="4" key="1">
    <citation type="journal article" date="2017" name="Genome Biol. Evol.">
        <title>Comparative Genomic Analysis Identifies a Campylobacter Clade Deficient in Selenium Metabolism.</title>
        <authorList>
            <person name="Miller W.G."/>
            <person name="Yee E."/>
            <person name="Lopes B.S."/>
            <person name="Chapman M.H."/>
            <person name="Huynh S."/>
            <person name="Bono J.L."/>
            <person name="Parker C.T."/>
            <person name="Strachan N.J.C."/>
            <person name="Forbes K.J."/>
        </authorList>
    </citation>
    <scope>NUCLEOTIDE SEQUENCE [LARGE SCALE GENOMIC DNA]</scope>
    <source>
        <strain evidence="4">NCTC 13004</strain>
    </source>
</reference>
<sequence>MYWRKAVVALSFFLCGCGGMVQNLSPVSDVKFDSDLEIINAYLMVEDGEVAKASEIFYTLYQKSANSAFLNEAAKLALISRSNSLYKIIGELKGDENEIIRLKIDYALSIYELEEAKKLALKLIKMDKSSQNYILLASIYAFEDNQKKSIELYKKAYEIDQSEDNMIRVATIFNNFLGDSKSAISIANDWVLKNGCANKACYLLLDLYSNLADFDNMIRIYEKLYLENESTQYLVSALDVLFYKEDYKGARELLKKYDFNDDLLAQVYIQLGEYKEAYDISLRLFELTKNIEYKAKMAIYKYEFSKTKEIDLIIKLFEESVYKLENPVFYNYYGYLLIDHDIDIAKGLELVLKAYEIDPKSAYIIDSIAWGYYKLKKCDMAIDWIEKIGAEYLKQDEFKSHYNKITKCIKGKK</sequence>
<evidence type="ECO:0000256" key="1">
    <source>
        <dbReference type="PROSITE-ProRule" id="PRU00339"/>
    </source>
</evidence>
<dbReference type="Gene3D" id="1.25.40.10">
    <property type="entry name" value="Tetratricopeptide repeat domain"/>
    <property type="match status" value="2"/>
</dbReference>
<evidence type="ECO:0000256" key="2">
    <source>
        <dbReference type="SAM" id="SignalP"/>
    </source>
</evidence>
<dbReference type="InterPro" id="IPR011990">
    <property type="entry name" value="TPR-like_helical_dom_sf"/>
</dbReference>
<dbReference type="Pfam" id="PF13181">
    <property type="entry name" value="TPR_8"/>
    <property type="match status" value="2"/>
</dbReference>
<keyword evidence="2" id="KW-0732">Signal</keyword>
<keyword evidence="1" id="KW-0802">TPR repeat</keyword>
<dbReference type="EMBL" id="CP015578">
    <property type="protein sequence ID" value="ARQ97715.1"/>
    <property type="molecule type" value="Genomic_DNA"/>
</dbReference>
<name>A0A1X9SNC8_9BACT</name>
<dbReference type="PROSITE" id="PS50005">
    <property type="entry name" value="TPR"/>
    <property type="match status" value="1"/>
</dbReference>
<dbReference type="KEGG" id="clx:CLAN_0973"/>
<keyword evidence="3" id="KW-0449">Lipoprotein</keyword>
<evidence type="ECO:0000313" key="4">
    <source>
        <dbReference type="Proteomes" id="UP000202031"/>
    </source>
</evidence>
<feature type="repeat" description="TPR" evidence="1">
    <location>
        <begin position="130"/>
        <end position="163"/>
    </location>
</feature>
<dbReference type="SUPFAM" id="SSF48452">
    <property type="entry name" value="TPR-like"/>
    <property type="match status" value="2"/>
</dbReference>
<dbReference type="AlphaFoldDB" id="A0A1X9SNC8"/>
<feature type="chain" id="PRO_5012643370" evidence="2">
    <location>
        <begin position="22"/>
        <end position="413"/>
    </location>
</feature>
<dbReference type="PROSITE" id="PS51257">
    <property type="entry name" value="PROKAR_LIPOPROTEIN"/>
    <property type="match status" value="1"/>
</dbReference>
<reference evidence="4" key="2">
    <citation type="journal article" date="2017" name="Genome Biol. Evol.">
        <title>Comparative genomic analysis identifies a Campylobacter clade deficient in selenium metabolism.</title>
        <authorList>
            <person name="Miller W.G."/>
            <person name="Yee E."/>
            <person name="Lopes B.S."/>
            <person name="Chapman M.H."/>
            <person name="Huynh S."/>
            <person name="Bono J.L."/>
            <person name="Parker C.T."/>
            <person name="Strachan N.J.C."/>
            <person name="Forbes K.J."/>
        </authorList>
    </citation>
    <scope>NUCLEOTIDE SEQUENCE [LARGE SCALE GENOMIC DNA]</scope>
    <source>
        <strain evidence="4">NCTC 13004</strain>
    </source>
</reference>
<evidence type="ECO:0000313" key="3">
    <source>
        <dbReference type="EMBL" id="ARQ97715.1"/>
    </source>
</evidence>
<dbReference type="InterPro" id="IPR019734">
    <property type="entry name" value="TPR_rpt"/>
</dbReference>
<gene>
    <name evidence="3" type="ORF">CLAN_0973</name>
</gene>
<proteinExistence type="predicted"/>
<dbReference type="Proteomes" id="UP000202031">
    <property type="component" value="Chromosome"/>
</dbReference>
<accession>A0A1X9SNC8</accession>
<feature type="signal peptide" evidence="2">
    <location>
        <begin position="1"/>
        <end position="21"/>
    </location>
</feature>
<dbReference type="RefSeq" id="WP_100590732.1">
    <property type="nucleotide sequence ID" value="NZ_CP015578.1"/>
</dbReference>
<dbReference type="GeneID" id="46921445"/>
<protein>
    <submittedName>
        <fullName evidence="3">Putative tetratricopeptide repeat lipoprotein</fullName>
    </submittedName>
</protein>